<dbReference type="AlphaFoldDB" id="A0A343JA03"/>
<dbReference type="RefSeq" id="WP_119864493.1">
    <property type="nucleotide sequence ID" value="NZ_CP016786.1"/>
</dbReference>
<sequence length="511" mass="58252">MENLKKSTIKEYLYNAAPKYNKDPIIKINLNNTIISKTYDAFINDVELFGSKIFCNKKHIALIGPVSYEWLVVFFGGMNSGNVIVPIDFNLSSEIIEELLIKADINMIFYDKQFKSKIEKLKEKNRYSIYELNNLNDFIKGINKKSLTSFEPEEDDTAIIAFTSGTTGFNKAVMLTHKNLVHNAICSVLLIGKDKFQPGDITVCILPLYHMLGITTTVLVPLLYGVTIGLPNNSIDFISNLKIFKPAYIVGVPMIAEGILKYLKAISKKYNYEIAEEKIIRNILGENLKLFISGGAHIEERIIIEYEKLGITLLNGYGITECSPVVSCNNIEKRKKDSVGVIAPKPFCEAKIHKGEIYIRGSIVCKGYYKDEESNNINFDGEWFKTGDLGYIDNEGFLYITGRKKNIIILKDGNNISPEQIEKMINEHYIVSNSLIKAEKLKNIELIKAYIYPDYNYAEEKGIKDIKMELSKIINEINSKLPNYMKVREIEILEENFELTGIGKIKRYMYL</sequence>
<evidence type="ECO:0000313" key="6">
    <source>
        <dbReference type="Proteomes" id="UP000264883"/>
    </source>
</evidence>
<gene>
    <name evidence="5" type="ORF">BEN51_02325</name>
</gene>
<feature type="domain" description="AMP-dependent synthetase/ligase" evidence="4">
    <location>
        <begin position="57"/>
        <end position="369"/>
    </location>
</feature>
<dbReference type="InterPro" id="IPR042099">
    <property type="entry name" value="ANL_N_sf"/>
</dbReference>
<dbReference type="SUPFAM" id="SSF56801">
    <property type="entry name" value="Acetyl-CoA synthetase-like"/>
    <property type="match status" value="1"/>
</dbReference>
<proteinExistence type="predicted"/>
<dbReference type="Gene3D" id="3.40.50.12780">
    <property type="entry name" value="N-terminal domain of ligase-like"/>
    <property type="match status" value="1"/>
</dbReference>
<dbReference type="GO" id="GO:0016020">
    <property type="term" value="C:membrane"/>
    <property type="evidence" value="ECO:0007669"/>
    <property type="project" value="TreeGrafter"/>
</dbReference>
<accession>A0A343JA03</accession>
<dbReference type="Proteomes" id="UP000264883">
    <property type="component" value="Chromosome"/>
</dbReference>
<dbReference type="GO" id="GO:0004467">
    <property type="term" value="F:long-chain fatty acid-CoA ligase activity"/>
    <property type="evidence" value="ECO:0007669"/>
    <property type="project" value="UniProtKB-EC"/>
</dbReference>
<dbReference type="GO" id="GO:0005524">
    <property type="term" value="F:ATP binding"/>
    <property type="evidence" value="ECO:0007669"/>
    <property type="project" value="UniProtKB-KW"/>
</dbReference>
<evidence type="ECO:0000256" key="2">
    <source>
        <dbReference type="ARBA" id="ARBA00022840"/>
    </source>
</evidence>
<evidence type="ECO:0000256" key="3">
    <source>
        <dbReference type="ARBA" id="ARBA00024484"/>
    </source>
</evidence>
<name>A0A343JA03_9CLOT</name>
<dbReference type="OrthoDB" id="9778383at2"/>
<keyword evidence="2" id="KW-0067">ATP-binding</keyword>
<evidence type="ECO:0000259" key="4">
    <source>
        <dbReference type="Pfam" id="PF00501"/>
    </source>
</evidence>
<evidence type="ECO:0000313" key="5">
    <source>
        <dbReference type="EMBL" id="ASW42361.1"/>
    </source>
</evidence>
<keyword evidence="6" id="KW-1185">Reference proteome</keyword>
<evidence type="ECO:0000256" key="1">
    <source>
        <dbReference type="ARBA" id="ARBA00022741"/>
    </source>
</evidence>
<organism evidence="5 6">
    <name type="scientific">Clostridium isatidis</name>
    <dbReference type="NCBI Taxonomy" id="182773"/>
    <lineage>
        <taxon>Bacteria</taxon>
        <taxon>Bacillati</taxon>
        <taxon>Bacillota</taxon>
        <taxon>Clostridia</taxon>
        <taxon>Eubacteriales</taxon>
        <taxon>Clostridiaceae</taxon>
        <taxon>Clostridium</taxon>
    </lineage>
</organism>
<dbReference type="Gene3D" id="3.30.300.30">
    <property type="match status" value="1"/>
</dbReference>
<dbReference type="KEGG" id="cia:BEN51_02325"/>
<dbReference type="EMBL" id="CP016786">
    <property type="protein sequence ID" value="ASW42361.1"/>
    <property type="molecule type" value="Genomic_DNA"/>
</dbReference>
<reference evidence="5 6" key="1">
    <citation type="submission" date="2016-08" db="EMBL/GenBank/DDBJ databases">
        <title>Complete Genome Sequence Of The Indigo Reducing Clostridium isatidis DSM15098.</title>
        <authorList>
            <person name="Little G.T."/>
            <person name="Minton N.P."/>
        </authorList>
    </citation>
    <scope>NUCLEOTIDE SEQUENCE [LARGE SCALE GENOMIC DNA]</scope>
    <source>
        <strain evidence="5 6">DSM 15098</strain>
    </source>
</reference>
<dbReference type="InterPro" id="IPR000873">
    <property type="entry name" value="AMP-dep_synth/lig_dom"/>
</dbReference>
<protein>
    <recommendedName>
        <fullName evidence="4">AMP-dependent synthetase/ligase domain-containing protein</fullName>
    </recommendedName>
</protein>
<dbReference type="PANTHER" id="PTHR43272:SF33">
    <property type="entry name" value="AMP-BINDING DOMAIN-CONTAINING PROTEIN-RELATED"/>
    <property type="match status" value="1"/>
</dbReference>
<dbReference type="InterPro" id="IPR045851">
    <property type="entry name" value="AMP-bd_C_sf"/>
</dbReference>
<keyword evidence="1" id="KW-0547">Nucleotide-binding</keyword>
<dbReference type="PANTHER" id="PTHR43272">
    <property type="entry name" value="LONG-CHAIN-FATTY-ACID--COA LIGASE"/>
    <property type="match status" value="1"/>
</dbReference>
<comment type="catalytic activity">
    <reaction evidence="3">
        <text>a long-chain fatty acid + ATP + CoA = a long-chain fatty acyl-CoA + AMP + diphosphate</text>
        <dbReference type="Rhea" id="RHEA:15421"/>
        <dbReference type="ChEBI" id="CHEBI:30616"/>
        <dbReference type="ChEBI" id="CHEBI:33019"/>
        <dbReference type="ChEBI" id="CHEBI:57287"/>
        <dbReference type="ChEBI" id="CHEBI:57560"/>
        <dbReference type="ChEBI" id="CHEBI:83139"/>
        <dbReference type="ChEBI" id="CHEBI:456215"/>
        <dbReference type="EC" id="6.2.1.3"/>
    </reaction>
    <physiologicalReaction direction="left-to-right" evidence="3">
        <dbReference type="Rhea" id="RHEA:15422"/>
    </physiologicalReaction>
</comment>
<dbReference type="Pfam" id="PF00501">
    <property type="entry name" value="AMP-binding"/>
    <property type="match status" value="1"/>
</dbReference>